<evidence type="ECO:0008006" key="4">
    <source>
        <dbReference type="Google" id="ProtNLM"/>
    </source>
</evidence>
<keyword evidence="1" id="KW-0175">Coiled coil</keyword>
<dbReference type="AlphaFoldDB" id="A0A803JDX2"/>
<dbReference type="InterPro" id="IPR024849">
    <property type="entry name" value="Shootin-1"/>
</dbReference>
<evidence type="ECO:0000256" key="1">
    <source>
        <dbReference type="SAM" id="Coils"/>
    </source>
</evidence>
<reference evidence="3" key="2">
    <citation type="submission" date="2021-03" db="UniProtKB">
        <authorList>
            <consortium name="Ensembl"/>
        </authorList>
    </citation>
    <scope>IDENTIFICATION</scope>
</reference>
<evidence type="ECO:0000313" key="3">
    <source>
        <dbReference type="Ensembl" id="ENSXETP00000106100"/>
    </source>
</evidence>
<dbReference type="Ensembl" id="ENSXETT00000116853">
    <property type="protein sequence ID" value="ENSXETP00000106100"/>
    <property type="gene ID" value="ENSXETG00000046944"/>
</dbReference>
<feature type="compositionally biased region" description="Basic residues" evidence="2">
    <location>
        <begin position="458"/>
        <end position="469"/>
    </location>
</feature>
<reference evidence="3" key="1">
    <citation type="journal article" date="2010" name="Science">
        <title>The genome of the Western clawed frog Xenopus tropicalis.</title>
        <authorList>
            <person name="Hellsten U."/>
            <person name="Harland R.M."/>
            <person name="Gilchrist M.J."/>
            <person name="Hendrix D."/>
            <person name="Jurka J."/>
            <person name="Kapitonov V."/>
            <person name="Ovcharenko I."/>
            <person name="Putnam N.H."/>
            <person name="Shu S."/>
            <person name="Taher L."/>
            <person name="Blitz I.L."/>
            <person name="Blumberg B."/>
            <person name="Dichmann D.S."/>
            <person name="Dubchak I."/>
            <person name="Amaya E."/>
            <person name="Detter J.C."/>
            <person name="Fletcher R."/>
            <person name="Gerhard D.S."/>
            <person name="Goodstein D."/>
            <person name="Graves T."/>
            <person name="Grigoriev I.V."/>
            <person name="Grimwood J."/>
            <person name="Kawashima T."/>
            <person name="Lindquist E."/>
            <person name="Lucas S.M."/>
            <person name="Mead P.E."/>
            <person name="Mitros T."/>
            <person name="Ogino H."/>
            <person name="Ohta Y."/>
            <person name="Poliakov A.V."/>
            <person name="Pollet N."/>
            <person name="Robert J."/>
            <person name="Salamov A."/>
            <person name="Sater A.K."/>
            <person name="Schmutz J."/>
            <person name="Terry A."/>
            <person name="Vize P.D."/>
            <person name="Warren W.C."/>
            <person name="Wells D."/>
            <person name="Wills A."/>
            <person name="Wilson R.K."/>
            <person name="Zimmerman L.B."/>
            <person name="Zorn A.M."/>
            <person name="Grainger R."/>
            <person name="Grammer T."/>
            <person name="Khokha M.K."/>
            <person name="Richardson P.M."/>
            <person name="Rokhsar D.S."/>
        </authorList>
    </citation>
    <scope>NUCLEOTIDE SEQUENCE [LARGE SCALE GENOMIC DNA]</scope>
    <source>
        <strain evidence="3">Nigerian</strain>
    </source>
</reference>
<feature type="coiled-coil region" evidence="1">
    <location>
        <begin position="141"/>
        <end position="182"/>
    </location>
</feature>
<dbReference type="PANTHER" id="PTHR46606:SF1">
    <property type="entry name" value="SHOOTIN-1"/>
    <property type="match status" value="1"/>
</dbReference>
<protein>
    <recommendedName>
        <fullName evidence="4">Shootin-1</fullName>
    </recommendedName>
</protein>
<evidence type="ECO:0000256" key="2">
    <source>
        <dbReference type="SAM" id="MobiDB-lite"/>
    </source>
</evidence>
<feature type="compositionally biased region" description="Acidic residues" evidence="2">
    <location>
        <begin position="26"/>
        <end position="41"/>
    </location>
</feature>
<organism evidence="3">
    <name type="scientific">Xenopus tropicalis</name>
    <name type="common">Western clawed frog</name>
    <name type="synonym">Silurana tropicalis</name>
    <dbReference type="NCBI Taxonomy" id="8364"/>
    <lineage>
        <taxon>Eukaryota</taxon>
        <taxon>Metazoa</taxon>
        <taxon>Chordata</taxon>
        <taxon>Craniata</taxon>
        <taxon>Vertebrata</taxon>
        <taxon>Euteleostomi</taxon>
        <taxon>Amphibia</taxon>
        <taxon>Batrachia</taxon>
        <taxon>Anura</taxon>
        <taxon>Pipoidea</taxon>
        <taxon>Pipidae</taxon>
        <taxon>Xenopodinae</taxon>
        <taxon>Xenopus</taxon>
        <taxon>Silurana</taxon>
    </lineage>
</organism>
<feature type="region of interest" description="Disordered" evidence="2">
    <location>
        <begin position="455"/>
        <end position="542"/>
    </location>
</feature>
<proteinExistence type="predicted"/>
<sequence length="542" mass="62050">MELQQQNMISTKDQSHHHLPAIQEFSDTDSLPDSETEEEELEKEREDAIKKLEEFKNISERLLAELSMLEDEFEIEKTCRAQAEVYASKVQKENQKLKRISMQVIPMLHELPGEILSQNCQEPPSATDSASDTEYEYQQQIKYLQETINKLLEEKKQATVEVEELKCQIRALNKKMEEERLERNSLVVSLEQNQGMLLQLTKASLKVSQEYKEMMQQLELEQDLRHKAELFAHKMLREQQAVSRQSSILMQNAEPSMMLLKALDEVGSLTAALEETKHDLQAKIQDLESQLEERPLQSEFELLQGDLKVTKEEKSQLEKKLEASEEKQTILEQKVGALEEKLREAECTCLKEEEQKPDPVPVPPPPPPPLPHCLSGKAPENPLDLIKQRRGSKAAGENPSKSCDDIKADAVKEMMDRIKNGVILRSAQKDKQSQSAAAIKRKSVISELHVILEDTMKKPARKASRRRSRKVNESELESVLMRRRRIVDIPQVTGGGTDSHSNPPGKDESKPPIAPWSNENSPVLVKLRQRTNELQRSRRKVF</sequence>
<feature type="region of interest" description="Disordered" evidence="2">
    <location>
        <begin position="1"/>
        <end position="45"/>
    </location>
</feature>
<dbReference type="InParanoid" id="A0A803JDX2"/>
<dbReference type="PANTHER" id="PTHR46606">
    <property type="entry name" value="SHOOTIN-1"/>
    <property type="match status" value="1"/>
</dbReference>
<accession>A0A803JDX2</accession>
<feature type="compositionally biased region" description="Pro residues" evidence="2">
    <location>
        <begin position="358"/>
        <end position="371"/>
    </location>
</feature>
<name>A0A803JDX2_XENTR</name>
<feature type="compositionally biased region" description="Polar residues" evidence="2">
    <location>
        <begin position="1"/>
        <end position="12"/>
    </location>
</feature>
<dbReference type="GeneTree" id="ENSGT00510000048167"/>
<feature type="region of interest" description="Disordered" evidence="2">
    <location>
        <begin position="351"/>
        <end position="405"/>
    </location>
</feature>